<organism evidence="1 2">
    <name type="scientific">Liparis tanakae</name>
    <name type="common">Tanaka's snailfish</name>
    <dbReference type="NCBI Taxonomy" id="230148"/>
    <lineage>
        <taxon>Eukaryota</taxon>
        <taxon>Metazoa</taxon>
        <taxon>Chordata</taxon>
        <taxon>Craniata</taxon>
        <taxon>Vertebrata</taxon>
        <taxon>Euteleostomi</taxon>
        <taxon>Actinopterygii</taxon>
        <taxon>Neopterygii</taxon>
        <taxon>Teleostei</taxon>
        <taxon>Neoteleostei</taxon>
        <taxon>Acanthomorphata</taxon>
        <taxon>Eupercaria</taxon>
        <taxon>Perciformes</taxon>
        <taxon>Cottioidei</taxon>
        <taxon>Cottales</taxon>
        <taxon>Liparidae</taxon>
        <taxon>Liparis</taxon>
    </lineage>
</organism>
<evidence type="ECO:0000313" key="2">
    <source>
        <dbReference type="Proteomes" id="UP000314294"/>
    </source>
</evidence>
<comment type="caution">
    <text evidence="1">The sequence shown here is derived from an EMBL/GenBank/DDBJ whole genome shotgun (WGS) entry which is preliminary data.</text>
</comment>
<sequence>MLSRNKARKTTTRIIFFRWASCLSQVNTSRSRLADVFWIFITWEVEERGPAALEARPGRAPVPLTACSQTLTAQVQGPIATNSRAILAKCSFHFKTLVCVIIFFNHSL</sequence>
<dbReference type="AlphaFoldDB" id="A0A4Z2F637"/>
<evidence type="ECO:0000313" key="1">
    <source>
        <dbReference type="EMBL" id="TNN36535.1"/>
    </source>
</evidence>
<dbReference type="Proteomes" id="UP000314294">
    <property type="component" value="Unassembled WGS sequence"/>
</dbReference>
<gene>
    <name evidence="1" type="ORF">EYF80_053298</name>
</gene>
<reference evidence="1 2" key="1">
    <citation type="submission" date="2019-03" db="EMBL/GenBank/DDBJ databases">
        <title>First draft genome of Liparis tanakae, snailfish: a comprehensive survey of snailfish specific genes.</title>
        <authorList>
            <person name="Kim W."/>
            <person name="Song I."/>
            <person name="Jeong J.-H."/>
            <person name="Kim D."/>
            <person name="Kim S."/>
            <person name="Ryu S."/>
            <person name="Song J.Y."/>
            <person name="Lee S.K."/>
        </authorList>
    </citation>
    <scope>NUCLEOTIDE SEQUENCE [LARGE SCALE GENOMIC DNA]</scope>
    <source>
        <tissue evidence="1">Muscle</tissue>
    </source>
</reference>
<keyword evidence="2" id="KW-1185">Reference proteome</keyword>
<dbReference type="EMBL" id="SRLO01001605">
    <property type="protein sequence ID" value="TNN36535.1"/>
    <property type="molecule type" value="Genomic_DNA"/>
</dbReference>
<accession>A0A4Z2F637</accession>
<protein>
    <submittedName>
        <fullName evidence="1">Uncharacterized protein</fullName>
    </submittedName>
</protein>
<name>A0A4Z2F637_9TELE</name>
<proteinExistence type="predicted"/>